<feature type="coiled-coil region" evidence="1">
    <location>
        <begin position="284"/>
        <end position="311"/>
    </location>
</feature>
<evidence type="ECO:0008006" key="4">
    <source>
        <dbReference type="Google" id="ProtNLM"/>
    </source>
</evidence>
<evidence type="ECO:0000313" key="2">
    <source>
        <dbReference type="EMBL" id="AQP98498.1"/>
    </source>
</evidence>
<dbReference type="STRING" id="247523.B0W48_01045"/>
<sequence length="549" mass="64358">MNIVHGKNTSGKSTLLQAMLYTFGINDEKLKLSELLNERVIFRLDFILKKETNEKISILRDEDFLVIKRQDSPPIKFTGISGDSSVEHIKLKEYLGNMFGFDLYLESSGKYSPASIEAMFLPYYIAQDVGWVYKHKSFRGLDFVKNFKIDFFDYYLGISNDFDRDEKKRLEKEKSDLESENKFLSNIKDTKDELKLSKMKDEVFVVKSIEYIEPYKINKSELIELEKKYLDSCNKLAFLEQRKLILNRIKRALNKQKPVEGECPACKQNMPSDLVIIYSYLQDINDTTAQLEEIKKEIDKLKEVKGTINSLIKKISRKREVVAKEYDELTKYNVDNLTYNSWIENKVNVQLSEKLLIKLGENTLKLNEIIGQLSEFKTDEEVRKERVRYSYLFKGLFEKSLSDLGVKKFENNKFYLLYDIPAFPKQGVELLKTLLSYCFSFNKLIENTPYVHRFPFMLDAIFEGDLEEENKEKILEFIYKNKPNDTQIIFSIADSRQNYIPVETYNQNCLHGEAKLICLGENNKERAFLSLYEGQHEEYLKETLTVLGV</sequence>
<evidence type="ECO:0000313" key="3">
    <source>
        <dbReference type="Proteomes" id="UP000188243"/>
    </source>
</evidence>
<gene>
    <name evidence="2" type="ORF">B0W48_01045</name>
</gene>
<accession>A0A1Q2GTP2</accession>
<dbReference type="Gene3D" id="1.10.287.510">
    <property type="entry name" value="Helix hairpin bin"/>
    <property type="match status" value="1"/>
</dbReference>
<proteinExistence type="predicted"/>
<feature type="coiled-coil region" evidence="1">
    <location>
        <begin position="160"/>
        <end position="187"/>
    </location>
</feature>
<keyword evidence="1" id="KW-0175">Coiled coil</keyword>
<protein>
    <recommendedName>
        <fullName evidence="4">Rad50/SbcC-type AAA domain-containing protein</fullName>
    </recommendedName>
</protein>
<evidence type="ECO:0000256" key="1">
    <source>
        <dbReference type="SAM" id="Coils"/>
    </source>
</evidence>
<dbReference type="KEGG" id="paln:B0W48_01045"/>
<dbReference type="AlphaFoldDB" id="A0A1Q2GTP2"/>
<dbReference type="Proteomes" id="UP000188243">
    <property type="component" value="Chromosome"/>
</dbReference>
<dbReference type="EMBL" id="CP019628">
    <property type="protein sequence ID" value="AQP98498.1"/>
    <property type="molecule type" value="Genomic_DNA"/>
</dbReference>
<reference evidence="2 3" key="1">
    <citation type="submission" date="2017-02" db="EMBL/GenBank/DDBJ databases">
        <title>Complete genome sequence of the cold-active Pseudoalteromonas aliena strain EH1 isolated from Arctic seawater.</title>
        <authorList>
            <person name="Kim E."/>
            <person name="Heo E."/>
            <person name="Kim H."/>
            <person name="Kim D."/>
        </authorList>
    </citation>
    <scope>NUCLEOTIDE SEQUENCE [LARGE SCALE GENOMIC DNA]</scope>
    <source>
        <strain evidence="2 3">EH1</strain>
    </source>
</reference>
<organism evidence="2 3">
    <name type="scientific">Pseudoalteromonas aliena</name>
    <dbReference type="NCBI Taxonomy" id="247523"/>
    <lineage>
        <taxon>Bacteria</taxon>
        <taxon>Pseudomonadati</taxon>
        <taxon>Pseudomonadota</taxon>
        <taxon>Gammaproteobacteria</taxon>
        <taxon>Alteromonadales</taxon>
        <taxon>Pseudoalteromonadaceae</taxon>
        <taxon>Pseudoalteromonas</taxon>
    </lineage>
</organism>
<name>A0A1Q2GTP2_9GAMM</name>